<dbReference type="InterPro" id="IPR051542">
    <property type="entry name" value="Hydrogenase_cytochrome"/>
</dbReference>
<feature type="transmembrane region" description="Helical" evidence="6">
    <location>
        <begin position="47"/>
        <end position="65"/>
    </location>
</feature>
<keyword evidence="4 6" id="KW-1133">Transmembrane helix</keyword>
<comment type="subcellular location">
    <subcellularLocation>
        <location evidence="1">Cell membrane</location>
        <topology evidence="1">Multi-pass membrane protein</topology>
    </subcellularLocation>
</comment>
<sequence>MSHPAHSESVERVAVWDRFVRFFHWSLVACVTLNLFVLEEGETPHRWAGYAAAALVAARVVWGFVGSRHARFADFFPTPSRVAAHLRALRAGRHLPTAGHNPLGAVMMLALMGLVLSLGATGYMMGTDAFWGEEWLEALHESLSTLLLASVGLHAAAALVMSRVERTPLVKAMVTGVKERRRAR</sequence>
<dbReference type="SUPFAM" id="SSF81342">
    <property type="entry name" value="Transmembrane di-heme cytochromes"/>
    <property type="match status" value="1"/>
</dbReference>
<dbReference type="InterPro" id="IPR016174">
    <property type="entry name" value="Di-haem_cyt_TM"/>
</dbReference>
<evidence type="ECO:0000313" key="8">
    <source>
        <dbReference type="EMBL" id="KZE33455.1"/>
    </source>
</evidence>
<dbReference type="OrthoDB" id="196472at2"/>
<dbReference type="Pfam" id="PF01292">
    <property type="entry name" value="Ni_hydr_CYTB"/>
    <property type="match status" value="1"/>
</dbReference>
<feature type="transmembrane region" description="Helical" evidence="6">
    <location>
        <begin position="22"/>
        <end position="41"/>
    </location>
</feature>
<dbReference type="InterPro" id="IPR011577">
    <property type="entry name" value="Cyt_b561_bac/Ni-Hgenase"/>
</dbReference>
<dbReference type="PANTHER" id="PTHR30485:SF2">
    <property type="entry name" value="BLL0597 PROTEIN"/>
    <property type="match status" value="1"/>
</dbReference>
<feature type="domain" description="Cytochrome b561 bacterial/Ni-hydrogenase" evidence="7">
    <location>
        <begin position="15"/>
        <end position="176"/>
    </location>
</feature>
<dbReference type="AlphaFoldDB" id="A0A165FJA9"/>
<keyword evidence="9" id="KW-1185">Reference proteome</keyword>
<gene>
    <name evidence="8" type="ORF">AVW16_07885</name>
</gene>
<dbReference type="GO" id="GO:0009055">
    <property type="term" value="F:electron transfer activity"/>
    <property type="evidence" value="ECO:0007669"/>
    <property type="project" value="InterPro"/>
</dbReference>
<evidence type="ECO:0000313" key="9">
    <source>
        <dbReference type="Proteomes" id="UP000076625"/>
    </source>
</evidence>
<evidence type="ECO:0000259" key="7">
    <source>
        <dbReference type="Pfam" id="PF01292"/>
    </source>
</evidence>
<feature type="transmembrane region" description="Helical" evidence="6">
    <location>
        <begin position="103"/>
        <end position="123"/>
    </location>
</feature>
<feature type="transmembrane region" description="Helical" evidence="6">
    <location>
        <begin position="143"/>
        <end position="161"/>
    </location>
</feature>
<evidence type="ECO:0000256" key="4">
    <source>
        <dbReference type="ARBA" id="ARBA00022989"/>
    </source>
</evidence>
<accession>A0A165FJA9</accession>
<evidence type="ECO:0000256" key="6">
    <source>
        <dbReference type="SAM" id="Phobius"/>
    </source>
</evidence>
<dbReference type="RefSeq" id="WP_066610750.1">
    <property type="nucleotide sequence ID" value="NZ_LQQU01000013.1"/>
</dbReference>
<evidence type="ECO:0000256" key="3">
    <source>
        <dbReference type="ARBA" id="ARBA00022692"/>
    </source>
</evidence>
<protein>
    <submittedName>
        <fullName evidence="8">Cytochrome B</fullName>
    </submittedName>
</protein>
<evidence type="ECO:0000256" key="2">
    <source>
        <dbReference type="ARBA" id="ARBA00022475"/>
    </source>
</evidence>
<dbReference type="GO" id="GO:0020037">
    <property type="term" value="F:heme binding"/>
    <property type="evidence" value="ECO:0007669"/>
    <property type="project" value="TreeGrafter"/>
</dbReference>
<dbReference type="STRING" id="1452487.AVW16_07885"/>
<dbReference type="EMBL" id="LQQU01000013">
    <property type="protein sequence ID" value="KZE33455.1"/>
    <property type="molecule type" value="Genomic_DNA"/>
</dbReference>
<keyword evidence="5 6" id="KW-0472">Membrane</keyword>
<keyword evidence="2" id="KW-1003">Cell membrane</keyword>
<evidence type="ECO:0000256" key="5">
    <source>
        <dbReference type="ARBA" id="ARBA00023136"/>
    </source>
</evidence>
<dbReference type="Proteomes" id="UP000076625">
    <property type="component" value="Unassembled WGS sequence"/>
</dbReference>
<comment type="caution">
    <text evidence="8">The sequence shown here is derived from an EMBL/GenBank/DDBJ whole genome shotgun (WGS) entry which is preliminary data.</text>
</comment>
<reference evidence="9" key="1">
    <citation type="submission" date="2016-01" db="EMBL/GenBank/DDBJ databases">
        <title>Draft genome of Chromobacterium sp. F49.</title>
        <authorList>
            <person name="Hong K.W."/>
        </authorList>
    </citation>
    <scope>NUCLEOTIDE SEQUENCE [LARGE SCALE GENOMIC DNA]</scope>
    <source>
        <strain evidence="9">CN10</strain>
    </source>
</reference>
<organism evidence="8 9">
    <name type="scientific">Crenobacter luteus</name>
    <dbReference type="NCBI Taxonomy" id="1452487"/>
    <lineage>
        <taxon>Bacteria</taxon>
        <taxon>Pseudomonadati</taxon>
        <taxon>Pseudomonadota</taxon>
        <taxon>Betaproteobacteria</taxon>
        <taxon>Neisseriales</taxon>
        <taxon>Neisseriaceae</taxon>
        <taxon>Crenobacter</taxon>
    </lineage>
</organism>
<dbReference type="Gene3D" id="1.20.950.20">
    <property type="entry name" value="Transmembrane di-heme cytochromes, Chain C"/>
    <property type="match status" value="1"/>
</dbReference>
<proteinExistence type="predicted"/>
<dbReference type="PANTHER" id="PTHR30485">
    <property type="entry name" value="NI/FE-HYDROGENASE 1 B-TYPE CYTOCHROME SUBUNIT"/>
    <property type="match status" value="1"/>
</dbReference>
<dbReference type="GO" id="GO:0005886">
    <property type="term" value="C:plasma membrane"/>
    <property type="evidence" value="ECO:0007669"/>
    <property type="project" value="UniProtKB-SubCell"/>
</dbReference>
<dbReference type="GO" id="GO:0022904">
    <property type="term" value="P:respiratory electron transport chain"/>
    <property type="evidence" value="ECO:0007669"/>
    <property type="project" value="InterPro"/>
</dbReference>
<name>A0A165FJA9_9NEIS</name>
<evidence type="ECO:0000256" key="1">
    <source>
        <dbReference type="ARBA" id="ARBA00004651"/>
    </source>
</evidence>
<keyword evidence="3 6" id="KW-0812">Transmembrane</keyword>